<proteinExistence type="predicted"/>
<evidence type="ECO:0000313" key="2">
    <source>
        <dbReference type="Proteomes" id="UP000002171"/>
    </source>
</evidence>
<protein>
    <recommendedName>
        <fullName evidence="3">DUF2889 domain-containing protein</fullName>
    </recommendedName>
</protein>
<name>A0A7U8CAE9_NEPCE</name>
<dbReference type="RefSeq" id="WP_007022117.1">
    <property type="nucleotide sequence ID" value="NZ_CH724126.1"/>
</dbReference>
<dbReference type="AlphaFoldDB" id="A0A7U8CAE9"/>
<gene>
    <name evidence="1" type="ORF">MED92_08266</name>
</gene>
<keyword evidence="2" id="KW-1185">Reference proteome</keyword>
<evidence type="ECO:0008006" key="3">
    <source>
        <dbReference type="Google" id="ProtNLM"/>
    </source>
</evidence>
<organism evidence="1 2">
    <name type="scientific">Neptuniibacter caesariensis</name>
    <dbReference type="NCBI Taxonomy" id="207954"/>
    <lineage>
        <taxon>Bacteria</taxon>
        <taxon>Pseudomonadati</taxon>
        <taxon>Pseudomonadota</taxon>
        <taxon>Gammaproteobacteria</taxon>
        <taxon>Oceanospirillales</taxon>
        <taxon>Oceanospirillaceae</taxon>
        <taxon>Neptuniibacter</taxon>
    </lineage>
</organism>
<accession>A0A7U8CAE9</accession>
<comment type="caution">
    <text evidence="1">The sequence shown here is derived from an EMBL/GenBank/DDBJ whole genome shotgun (WGS) entry which is preliminary data.</text>
</comment>
<reference evidence="1 2" key="1">
    <citation type="submission" date="2006-02" db="EMBL/GenBank/DDBJ databases">
        <authorList>
            <person name="Pinhassi J."/>
            <person name="Pedros-Alio C."/>
            <person name="Ferriera S."/>
            <person name="Johnson J."/>
            <person name="Kravitz S."/>
            <person name="Halpern A."/>
            <person name="Remington K."/>
            <person name="Beeson K."/>
            <person name="Tran B."/>
            <person name="Rogers Y.-H."/>
            <person name="Friedman R."/>
            <person name="Venter J.C."/>
        </authorList>
    </citation>
    <scope>NUCLEOTIDE SEQUENCE [LARGE SCALE GENOMIC DNA]</scope>
    <source>
        <strain evidence="1 2">MED92</strain>
    </source>
</reference>
<sequence length="189" mass="21263">MPLSRPVRRATHHNRLVNCNGYLREDGLWDIEAQMTDIKTHDVDNPERGGHVPAGEAFHDLSIRITLDTTLLIREAEACIDRAPFRMCGRIGSAFRKLEGTRIGPGWQRQCKELLGGVEGCTHMNELLPVLATTAIQTMWPSSDKNVLAEGAKFMLNTCHTWGQSSDMVKQYIPEHYQAADLIPVEEQQ</sequence>
<evidence type="ECO:0000313" key="1">
    <source>
        <dbReference type="EMBL" id="EAR63099.1"/>
    </source>
</evidence>
<dbReference type="InterPro" id="IPR021312">
    <property type="entry name" value="DUF2889"/>
</dbReference>
<dbReference type="Pfam" id="PF11136">
    <property type="entry name" value="DUF2889"/>
    <property type="match status" value="1"/>
</dbReference>
<dbReference type="EMBL" id="AAOW01000001">
    <property type="protein sequence ID" value="EAR63099.1"/>
    <property type="molecule type" value="Genomic_DNA"/>
</dbReference>
<dbReference type="Proteomes" id="UP000002171">
    <property type="component" value="Unassembled WGS sequence"/>
</dbReference>
<dbReference type="OrthoDB" id="6862397at2"/>